<dbReference type="STRING" id="406100.SAMN04488052_10128"/>
<keyword evidence="7" id="KW-1185">Reference proteome</keyword>
<dbReference type="InterPro" id="IPR036271">
    <property type="entry name" value="Tet_transcr_reg_TetR-rel_C_sf"/>
</dbReference>
<dbReference type="PANTHER" id="PTHR47506:SF1">
    <property type="entry name" value="HTH-TYPE TRANSCRIPTIONAL REGULATOR YJDC"/>
    <property type="match status" value="1"/>
</dbReference>
<dbReference type="PRINTS" id="PR00455">
    <property type="entry name" value="HTHTETR"/>
</dbReference>
<dbReference type="InterPro" id="IPR011075">
    <property type="entry name" value="TetR_C"/>
</dbReference>
<evidence type="ECO:0000313" key="7">
    <source>
        <dbReference type="Proteomes" id="UP000199657"/>
    </source>
</evidence>
<sequence length="196" mass="21854">MTSTDNRTGSRRDQLLETATDLFYRNGCHTTGIDKVLAEAGVAKMTLYKHFGSKDNLVLAACERFHERVRDQFEEAVNEEGLTARERLEALFSFMDRWAQQEEFWGCPSINLAVQYPQHDHPIHQAAAGHKQFRIEYVANLAEEAGLQNPKDVARQLVLLIEGVTVMAQVTGDHSLVEDARAAASTIIARAAGELS</sequence>
<protein>
    <submittedName>
        <fullName evidence="6">Transcriptional regulator, TetR family</fullName>
    </submittedName>
</protein>
<feature type="domain" description="HTH tetR-type" evidence="5">
    <location>
        <begin position="9"/>
        <end position="69"/>
    </location>
</feature>
<dbReference type="OrthoDB" id="116240at2"/>
<evidence type="ECO:0000256" key="4">
    <source>
        <dbReference type="PROSITE-ProRule" id="PRU00335"/>
    </source>
</evidence>
<dbReference type="Pfam" id="PF00440">
    <property type="entry name" value="TetR_N"/>
    <property type="match status" value="1"/>
</dbReference>
<dbReference type="GO" id="GO:0003677">
    <property type="term" value="F:DNA binding"/>
    <property type="evidence" value="ECO:0007669"/>
    <property type="project" value="UniProtKB-UniRule"/>
</dbReference>
<gene>
    <name evidence="6" type="ORF">SAMN04488052_10128</name>
</gene>
<dbReference type="AlphaFoldDB" id="A0A1H8PLA9"/>
<dbReference type="Pfam" id="PF16925">
    <property type="entry name" value="TetR_C_13"/>
    <property type="match status" value="1"/>
</dbReference>
<dbReference type="RefSeq" id="WP_091638887.1">
    <property type="nucleotide sequence ID" value="NZ_FOEG01000001.1"/>
</dbReference>
<dbReference type="EMBL" id="FOEG01000001">
    <property type="protein sequence ID" value="SEO42789.1"/>
    <property type="molecule type" value="Genomic_DNA"/>
</dbReference>
<evidence type="ECO:0000256" key="1">
    <source>
        <dbReference type="ARBA" id="ARBA00023015"/>
    </source>
</evidence>
<keyword evidence="3" id="KW-0804">Transcription</keyword>
<accession>A0A1H8PLA9</accession>
<keyword evidence="2 4" id="KW-0238">DNA-binding</keyword>
<evidence type="ECO:0000256" key="3">
    <source>
        <dbReference type="ARBA" id="ARBA00023163"/>
    </source>
</evidence>
<dbReference type="PANTHER" id="PTHR47506">
    <property type="entry name" value="TRANSCRIPTIONAL REGULATORY PROTEIN"/>
    <property type="match status" value="1"/>
</dbReference>
<dbReference type="SUPFAM" id="SSF46689">
    <property type="entry name" value="Homeodomain-like"/>
    <property type="match status" value="1"/>
</dbReference>
<dbReference type="Gene3D" id="1.10.357.10">
    <property type="entry name" value="Tetracycline Repressor, domain 2"/>
    <property type="match status" value="1"/>
</dbReference>
<evidence type="ECO:0000256" key="2">
    <source>
        <dbReference type="ARBA" id="ARBA00023125"/>
    </source>
</evidence>
<dbReference type="PROSITE" id="PS50977">
    <property type="entry name" value="HTH_TETR_2"/>
    <property type="match status" value="1"/>
</dbReference>
<dbReference type="Proteomes" id="UP000199657">
    <property type="component" value="Unassembled WGS sequence"/>
</dbReference>
<dbReference type="InterPro" id="IPR001647">
    <property type="entry name" value="HTH_TetR"/>
</dbReference>
<dbReference type="InterPro" id="IPR009057">
    <property type="entry name" value="Homeodomain-like_sf"/>
</dbReference>
<evidence type="ECO:0000259" key="5">
    <source>
        <dbReference type="PROSITE" id="PS50977"/>
    </source>
</evidence>
<feature type="DNA-binding region" description="H-T-H motif" evidence="4">
    <location>
        <begin position="32"/>
        <end position="51"/>
    </location>
</feature>
<proteinExistence type="predicted"/>
<dbReference type="SUPFAM" id="SSF48498">
    <property type="entry name" value="Tetracyclin repressor-like, C-terminal domain"/>
    <property type="match status" value="1"/>
</dbReference>
<reference evidence="6 7" key="1">
    <citation type="submission" date="2016-10" db="EMBL/GenBank/DDBJ databases">
        <authorList>
            <person name="de Groot N.N."/>
        </authorList>
    </citation>
    <scope>NUCLEOTIDE SEQUENCE [LARGE SCALE GENOMIC DNA]</scope>
    <source>
        <strain evidence="6 7">CGMCC 1.6291</strain>
    </source>
</reference>
<organism evidence="6 7">
    <name type="scientific">Aquisalimonas asiatica</name>
    <dbReference type="NCBI Taxonomy" id="406100"/>
    <lineage>
        <taxon>Bacteria</taxon>
        <taxon>Pseudomonadati</taxon>
        <taxon>Pseudomonadota</taxon>
        <taxon>Gammaproteobacteria</taxon>
        <taxon>Chromatiales</taxon>
        <taxon>Ectothiorhodospiraceae</taxon>
        <taxon>Aquisalimonas</taxon>
    </lineage>
</organism>
<keyword evidence="1" id="KW-0805">Transcription regulation</keyword>
<evidence type="ECO:0000313" key="6">
    <source>
        <dbReference type="EMBL" id="SEO42789.1"/>
    </source>
</evidence>
<name>A0A1H8PLA9_9GAMM</name>